<dbReference type="PANTHER" id="PTHR43394:SF1">
    <property type="entry name" value="ATP-BINDING CASSETTE SUB-FAMILY B MEMBER 10, MITOCHONDRIAL"/>
    <property type="match status" value="1"/>
</dbReference>
<evidence type="ECO:0000256" key="1">
    <source>
        <dbReference type="ARBA" id="ARBA00004651"/>
    </source>
</evidence>
<feature type="transmembrane region" description="Helical" evidence="7">
    <location>
        <begin position="159"/>
        <end position="179"/>
    </location>
</feature>
<evidence type="ECO:0000256" key="4">
    <source>
        <dbReference type="ARBA" id="ARBA00022840"/>
    </source>
</evidence>
<accession>E4KNU1</accession>
<name>E4KNU1_9LACT</name>
<dbReference type="AlphaFoldDB" id="E4KNU1"/>
<evidence type="ECO:0000313" key="11">
    <source>
        <dbReference type="Proteomes" id="UP000005990"/>
    </source>
</evidence>
<dbReference type="GO" id="GO:0015421">
    <property type="term" value="F:ABC-type oligopeptide transporter activity"/>
    <property type="evidence" value="ECO:0007669"/>
    <property type="project" value="TreeGrafter"/>
</dbReference>
<dbReference type="GO" id="GO:0005886">
    <property type="term" value="C:plasma membrane"/>
    <property type="evidence" value="ECO:0007669"/>
    <property type="project" value="UniProtKB-SubCell"/>
</dbReference>
<proteinExistence type="predicted"/>
<dbReference type="Pfam" id="PF00005">
    <property type="entry name" value="ABC_tran"/>
    <property type="match status" value="1"/>
</dbReference>
<evidence type="ECO:0000256" key="2">
    <source>
        <dbReference type="ARBA" id="ARBA00022692"/>
    </source>
</evidence>
<keyword evidence="4 10" id="KW-0067">ATP-binding</keyword>
<evidence type="ECO:0000256" key="6">
    <source>
        <dbReference type="ARBA" id="ARBA00023136"/>
    </source>
</evidence>
<evidence type="ECO:0000256" key="7">
    <source>
        <dbReference type="SAM" id="Phobius"/>
    </source>
</evidence>
<dbReference type="InterPro" id="IPR027417">
    <property type="entry name" value="P-loop_NTPase"/>
</dbReference>
<evidence type="ECO:0000259" key="8">
    <source>
        <dbReference type="PROSITE" id="PS50893"/>
    </source>
</evidence>
<keyword evidence="11" id="KW-1185">Reference proteome</keyword>
<feature type="transmembrane region" description="Helical" evidence="7">
    <location>
        <begin position="244"/>
        <end position="265"/>
    </location>
</feature>
<sequence length="567" mass="63401">MNRPSYVKAFFHHNKVNTGLEIMVYMADSVLNLIISWFIQVITDIMAGSLALDFRQTLYLYGGILAFVLLIQVTEYWTFPSFIQKAMNQYKDRVLHDLLKKNLASFSSENTATYISALTNDVVTIEANFLKQFFEIIRMLVLFFGALGLMFYYHLSLTLIVLGLSVVPLVISLVTANQLTEKERKVSQQNESYVATSKDILNGFSVVKSFQAEDQVERVYQKQNHLLEALKKERDQTSIIVKSIGNLASLSVQMGIMVIGVWFVLNGVGGLTPGKVMAFTNLMNFVLQPISQIPQLLGQAKASLGLVEKVSNYLQANTQDGEKYLGNGVEDGFEINHLSLSYDGSKQALLDFNFHFDIGKSYAIVGGSGSGKSSLVNCLMGNFNDYQGSVQLDGVEIKELSKESLYSYLSLIQQTVFIFDATIVENVTLYKDFPQSEIDRVIKLSGLDKLLAERGRDYKCGENGNKLSGGERQRVAIARSLLKDSQIILVDEATSALDNPTAIQISQALLNLKSLMRVVVTHRLDQHLLEQYDQILVLKDGQLIETGKFHQLMAAKGYFYSLYTVSN</sequence>
<dbReference type="GO" id="GO:0016887">
    <property type="term" value="F:ATP hydrolysis activity"/>
    <property type="evidence" value="ECO:0007669"/>
    <property type="project" value="InterPro"/>
</dbReference>
<keyword evidence="5 7" id="KW-1133">Transmembrane helix</keyword>
<dbReference type="InterPro" id="IPR003593">
    <property type="entry name" value="AAA+_ATPase"/>
</dbReference>
<evidence type="ECO:0000256" key="3">
    <source>
        <dbReference type="ARBA" id="ARBA00022741"/>
    </source>
</evidence>
<dbReference type="InterPro" id="IPR036640">
    <property type="entry name" value="ABC1_TM_sf"/>
</dbReference>
<keyword evidence="6 7" id="KW-0472">Membrane</keyword>
<keyword evidence="3" id="KW-0547">Nucleotide-binding</keyword>
<dbReference type="PANTHER" id="PTHR43394">
    <property type="entry name" value="ATP-DEPENDENT PERMEASE MDL1, MITOCHONDRIAL"/>
    <property type="match status" value="1"/>
</dbReference>
<evidence type="ECO:0000256" key="5">
    <source>
        <dbReference type="ARBA" id="ARBA00022989"/>
    </source>
</evidence>
<dbReference type="SMART" id="SM00382">
    <property type="entry name" value="AAA"/>
    <property type="match status" value="1"/>
</dbReference>
<dbReference type="PROSITE" id="PS50929">
    <property type="entry name" value="ABC_TM1F"/>
    <property type="match status" value="1"/>
</dbReference>
<keyword evidence="2 7" id="KW-0812">Transmembrane</keyword>
<comment type="caution">
    <text evidence="10">The sequence shown here is derived from an EMBL/GenBank/DDBJ whole genome shotgun (WGS) entry which is preliminary data.</text>
</comment>
<dbReference type="EMBL" id="AENN01000015">
    <property type="protein sequence ID" value="EFR31283.1"/>
    <property type="molecule type" value="Genomic_DNA"/>
</dbReference>
<evidence type="ECO:0000259" key="9">
    <source>
        <dbReference type="PROSITE" id="PS50929"/>
    </source>
</evidence>
<dbReference type="GO" id="GO:0005524">
    <property type="term" value="F:ATP binding"/>
    <property type="evidence" value="ECO:0007669"/>
    <property type="project" value="UniProtKB-KW"/>
</dbReference>
<dbReference type="InterPro" id="IPR017871">
    <property type="entry name" value="ABC_transporter-like_CS"/>
</dbReference>
<dbReference type="SUPFAM" id="SSF52540">
    <property type="entry name" value="P-loop containing nucleoside triphosphate hydrolases"/>
    <property type="match status" value="1"/>
</dbReference>
<feature type="transmembrane region" description="Helical" evidence="7">
    <location>
        <begin position="136"/>
        <end position="153"/>
    </location>
</feature>
<feature type="domain" description="ABC transporter" evidence="8">
    <location>
        <begin position="333"/>
        <end position="565"/>
    </location>
</feature>
<organism evidence="10 11">
    <name type="scientific">Eremococcus coleocola ACS-139-V-Col8</name>
    <dbReference type="NCBI Taxonomy" id="908337"/>
    <lineage>
        <taxon>Bacteria</taxon>
        <taxon>Bacillati</taxon>
        <taxon>Bacillota</taxon>
        <taxon>Bacilli</taxon>
        <taxon>Lactobacillales</taxon>
        <taxon>Aerococcaceae</taxon>
        <taxon>Eremococcus</taxon>
    </lineage>
</organism>
<dbReference type="eggNOG" id="COG1132">
    <property type="taxonomic scope" value="Bacteria"/>
</dbReference>
<feature type="transmembrane region" description="Helical" evidence="7">
    <location>
        <begin position="58"/>
        <end position="79"/>
    </location>
</feature>
<dbReference type="InterPro" id="IPR003439">
    <property type="entry name" value="ABC_transporter-like_ATP-bd"/>
</dbReference>
<gene>
    <name evidence="10" type="ORF">HMPREF9257_1222</name>
</gene>
<dbReference type="CDD" id="cd07346">
    <property type="entry name" value="ABC_6TM_exporters"/>
    <property type="match status" value="1"/>
</dbReference>
<feature type="transmembrane region" description="Helical" evidence="7">
    <location>
        <begin position="30"/>
        <end position="52"/>
    </location>
</feature>
<dbReference type="PROSITE" id="PS50893">
    <property type="entry name" value="ABC_TRANSPORTER_2"/>
    <property type="match status" value="1"/>
</dbReference>
<feature type="domain" description="ABC transmembrane type-1" evidence="9">
    <location>
        <begin position="29"/>
        <end position="302"/>
    </location>
</feature>
<protein>
    <submittedName>
        <fullName evidence="10">ABC transporter, ATP-binding protein</fullName>
    </submittedName>
</protein>
<reference evidence="10 11" key="1">
    <citation type="submission" date="2010-10" db="EMBL/GenBank/DDBJ databases">
        <authorList>
            <person name="Durkin A.S."/>
            <person name="Madupu R."/>
            <person name="Torralba M."/>
            <person name="Gillis M."/>
            <person name="Methe B."/>
            <person name="Sutton G."/>
            <person name="Nelson K.E."/>
        </authorList>
    </citation>
    <scope>NUCLEOTIDE SEQUENCE [LARGE SCALE GENOMIC DNA]</scope>
    <source>
        <strain evidence="10 11">ACS-139-V-Col8</strain>
    </source>
</reference>
<comment type="subcellular location">
    <subcellularLocation>
        <location evidence="1">Cell membrane</location>
        <topology evidence="1">Multi-pass membrane protein</topology>
    </subcellularLocation>
</comment>
<evidence type="ECO:0000313" key="10">
    <source>
        <dbReference type="EMBL" id="EFR31283.1"/>
    </source>
</evidence>
<dbReference type="SUPFAM" id="SSF90123">
    <property type="entry name" value="ABC transporter transmembrane region"/>
    <property type="match status" value="1"/>
</dbReference>
<dbReference type="InterPro" id="IPR039421">
    <property type="entry name" value="Type_1_exporter"/>
</dbReference>
<dbReference type="PROSITE" id="PS00211">
    <property type="entry name" value="ABC_TRANSPORTER_1"/>
    <property type="match status" value="1"/>
</dbReference>
<dbReference type="Proteomes" id="UP000005990">
    <property type="component" value="Unassembled WGS sequence"/>
</dbReference>
<dbReference type="Gene3D" id="1.20.1560.10">
    <property type="entry name" value="ABC transporter type 1, transmembrane domain"/>
    <property type="match status" value="1"/>
</dbReference>
<dbReference type="Gene3D" id="3.40.50.300">
    <property type="entry name" value="P-loop containing nucleotide triphosphate hydrolases"/>
    <property type="match status" value="1"/>
</dbReference>
<dbReference type="RefSeq" id="WP_006418486.1">
    <property type="nucleotide sequence ID" value="NZ_AENN01000015.1"/>
</dbReference>
<dbReference type="OrthoDB" id="95687at2"/>
<dbReference type="Pfam" id="PF00664">
    <property type="entry name" value="ABC_membrane"/>
    <property type="match status" value="1"/>
</dbReference>
<dbReference type="STRING" id="908337.HMPREF9257_1222"/>
<dbReference type="InterPro" id="IPR011527">
    <property type="entry name" value="ABC1_TM_dom"/>
</dbReference>